<dbReference type="PANTHER" id="PTHR43788">
    <property type="entry name" value="DNA2/NAM7 HELICASE FAMILY MEMBER"/>
    <property type="match status" value="1"/>
</dbReference>
<evidence type="ECO:0000313" key="8">
    <source>
        <dbReference type="Proteomes" id="UP000053470"/>
    </source>
</evidence>
<dbReference type="SUPFAM" id="SSF56024">
    <property type="entry name" value="Phospholipase D/nuclease"/>
    <property type="match status" value="1"/>
</dbReference>
<dbReference type="SUPFAM" id="SSF52540">
    <property type="entry name" value="P-loop containing nucleoside triphosphate hydrolases"/>
    <property type="match status" value="1"/>
</dbReference>
<protein>
    <submittedName>
        <fullName evidence="7">Phospholipase d/transphosphatidylase protein</fullName>
    </submittedName>
</protein>
<dbReference type="Gene3D" id="3.40.50.300">
    <property type="entry name" value="P-loop containing nucleotide triphosphate hydrolases"/>
    <property type="match status" value="3"/>
</dbReference>
<dbReference type="InterPro" id="IPR025202">
    <property type="entry name" value="PLD-like_dom"/>
</dbReference>
<evidence type="ECO:0000313" key="7">
    <source>
        <dbReference type="EMBL" id="CEJ16861.1"/>
    </source>
</evidence>
<dbReference type="InterPro" id="IPR050534">
    <property type="entry name" value="Coronavir_polyprotein_1ab"/>
</dbReference>
<proteinExistence type="inferred from homology"/>
<comment type="similarity">
    <text evidence="1">Belongs to the DNA2/NAM7 helicase family.</text>
</comment>
<dbReference type="CDD" id="cd09118">
    <property type="entry name" value="PLDc_yjhR_C_like"/>
    <property type="match status" value="1"/>
</dbReference>
<evidence type="ECO:0000259" key="6">
    <source>
        <dbReference type="PROSITE" id="PS50035"/>
    </source>
</evidence>
<feature type="domain" description="PLD phosphodiesterase" evidence="6">
    <location>
        <begin position="1098"/>
        <end position="1120"/>
    </location>
</feature>
<dbReference type="GO" id="GO:0006793">
    <property type="term" value="P:phosphorus metabolic process"/>
    <property type="evidence" value="ECO:0007669"/>
    <property type="project" value="UniProtKB-ARBA"/>
</dbReference>
<dbReference type="GO" id="GO:0043139">
    <property type="term" value="F:5'-3' DNA helicase activity"/>
    <property type="evidence" value="ECO:0007669"/>
    <property type="project" value="TreeGrafter"/>
</dbReference>
<keyword evidence="2" id="KW-0547">Nucleotide-binding</keyword>
<dbReference type="PANTHER" id="PTHR43788:SF8">
    <property type="entry name" value="DNA-BINDING PROTEIN SMUBP-2"/>
    <property type="match status" value="1"/>
</dbReference>
<keyword evidence="3" id="KW-0378">Hydrolase</keyword>
<sequence length="1159" mass="125178">MDNNVAVYLNYLQVSLADASRLTPDLMGEERVEVAADVLLAGDVDQHSVKALSELARKRQAANRDSEDRAEPIPVLVCPRVYGLRPEHGRGSERLPARIAPIVLSAMLTRDGKLVDDDRIKAPVLVPRNLLEPTPWEIAIGTVDDADTVYAKLDTARGAWRSLVSQADTLLNGLTGQTLEELKIEGYACLDVGAIFLRGPGGATLAVELLVDRLRGPDVPAIPLLDALLCKAPDRAPLTASQQLARSAEHVGQMECRYGLADSQREALAHHLSGEAASVLAVDGPPGTGKTTLLLSAIATAWVNAAQREDDPPIIVATSTNNQAVLNILRAFAEVVDRPGPFAGRWLGGIESYGLYLPSKTKEAVQENFPVHAMKGMGKEAVYDAQAHETESGLHAARELFLEHARRAFPEQPGLSLSQAATALRAELSRHVATVKGAIEALLLLSEVVGNAPVSSASVASAQDQAGAALAGLQAECGIARERVDGLKHVRSQWVRHCAEEPWWQSLFAALGIRQPRSRRDLAFWAEVEITHGGLIGTQFRQRADRDAVDAALIALLGGAEAGHDAAQRAQGQGQAFKALLDRAVGTLRQVVPAPGDLTVQAVQIALDIGPRYTAFKVATHYWEARYLAEVEDQLARLAAMDDNKRPEKLLRHYRRLAKLFPCFVTTLYTLPHRFTGYFVETKPLHNAIDLLIVDEAGQVPPEIGVPSFALAKRALVVGDVDQIKPIWTVPRALDLANAVRHGAVPAMGEPEPFLTSGLAASAGSLMQLAQRATPYAKYPKRGRGMFLCEHRRCWSEIIAICDRLTYQGLLLPRRDEGPRRILPSVGYVHLPGIATRSGRSRSNPVEAAAIAKWLAQRRAAIETAFAADGKTFGQLVAVVTPFSAQARLVRRALDSELGKSHGVTVGTVHALQGAERRIVIFSPTYGLGTAPGSTFFDADPSILNVAISRAQDAFLIFGNMHLFQPAGSHPSAVVGKMLIRGGDNEISDVPAELLAPGFDMSPAALIRDLEAHRAVLDEAFKTARTRLVIVSPFLTTSALEADRILDKVSETTARGVSVTVVSDPGLNHRAATEYQNCLARLQSVGAKIRIAQSQGVHSKLILVDYAWLVVGSFNWLSAVRDSTSGYARYESSVRYDGHEAFQMIGRSLHDLKDIVAAV</sequence>
<keyword evidence="5" id="KW-0067">ATP-binding</keyword>
<evidence type="ECO:0000256" key="3">
    <source>
        <dbReference type="ARBA" id="ARBA00022801"/>
    </source>
</evidence>
<accession>A0A7U7JDH6</accession>
<evidence type="ECO:0000256" key="5">
    <source>
        <dbReference type="ARBA" id="ARBA00022840"/>
    </source>
</evidence>
<keyword evidence="8" id="KW-1185">Reference proteome</keyword>
<dbReference type="Pfam" id="PF13086">
    <property type="entry name" value="AAA_11"/>
    <property type="match status" value="1"/>
</dbReference>
<dbReference type="InterPro" id="IPR001736">
    <property type="entry name" value="PLipase_D/transphosphatidylase"/>
</dbReference>
<dbReference type="InterPro" id="IPR041677">
    <property type="entry name" value="DNA2/NAM7_AAA_11"/>
</dbReference>
<dbReference type="Gene3D" id="3.30.870.10">
    <property type="entry name" value="Endonuclease Chain A"/>
    <property type="match status" value="1"/>
</dbReference>
<dbReference type="Pfam" id="PF13087">
    <property type="entry name" value="AAA_12"/>
    <property type="match status" value="1"/>
</dbReference>
<reference evidence="7" key="1">
    <citation type="submission" date="2014-11" db="EMBL/GenBank/DDBJ databases">
        <authorList>
            <person name="Genoscope - CEA"/>
        </authorList>
    </citation>
    <scope>NUCLEOTIDE SEQUENCE</scope>
    <source>
        <strain evidence="7">IPO1609</strain>
    </source>
</reference>
<dbReference type="AlphaFoldDB" id="A0A7U7JDH6"/>
<dbReference type="GO" id="GO:0016787">
    <property type="term" value="F:hydrolase activity"/>
    <property type="evidence" value="ECO:0007669"/>
    <property type="project" value="UniProtKB-KW"/>
</dbReference>
<dbReference type="EMBL" id="LN651281">
    <property type="protein sequence ID" value="CEJ16861.1"/>
    <property type="molecule type" value="Genomic_DNA"/>
</dbReference>
<dbReference type="InterPro" id="IPR016834">
    <property type="entry name" value="UCP026306"/>
</dbReference>
<reference evidence="7" key="2">
    <citation type="submission" date="2022-04" db="EMBL/GenBank/DDBJ databases">
        <title>Genomic draft of R. solanacearum strain IPO1609, a phylotype IIB1/biovar 2/race 3 strain isolated from potato in Europe.</title>
        <authorList>
            <person name="Boucher C."/>
            <person name="Carrere S."/>
            <person name="Dossat C."/>
            <person name="Elbaz M."/>
            <person name="Genin S."/>
            <person name="Gouzy J."/>
            <person name="Prior P."/>
            <person name="Segurens B."/>
            <person name="Wincker P."/>
        </authorList>
    </citation>
    <scope>NUCLEOTIDE SEQUENCE</scope>
    <source>
        <strain evidence="7">IPO1609</strain>
    </source>
</reference>
<dbReference type="InterPro" id="IPR027417">
    <property type="entry name" value="P-loop_NTPase"/>
</dbReference>
<evidence type="ECO:0000256" key="4">
    <source>
        <dbReference type="ARBA" id="ARBA00022806"/>
    </source>
</evidence>
<dbReference type="CDD" id="cd18808">
    <property type="entry name" value="SF1_C_Upf1"/>
    <property type="match status" value="1"/>
</dbReference>
<evidence type="ECO:0000256" key="1">
    <source>
        <dbReference type="ARBA" id="ARBA00007913"/>
    </source>
</evidence>
<organism evidence="7 8">
    <name type="scientific">Ralstonia solanacearum IPO1609</name>
    <dbReference type="NCBI Taxonomy" id="564066"/>
    <lineage>
        <taxon>Bacteria</taxon>
        <taxon>Pseudomonadati</taxon>
        <taxon>Pseudomonadota</taxon>
        <taxon>Betaproteobacteria</taxon>
        <taxon>Burkholderiales</taxon>
        <taxon>Burkholderiaceae</taxon>
        <taxon>Ralstonia</taxon>
        <taxon>Ralstonia solanacearum species complex</taxon>
    </lineage>
</organism>
<dbReference type="GO" id="GO:0005524">
    <property type="term" value="F:ATP binding"/>
    <property type="evidence" value="ECO:0007669"/>
    <property type="project" value="UniProtKB-KW"/>
</dbReference>
<dbReference type="PROSITE" id="PS50035">
    <property type="entry name" value="PLD"/>
    <property type="match status" value="1"/>
</dbReference>
<dbReference type="InterPro" id="IPR047187">
    <property type="entry name" value="SF1_C_Upf1"/>
</dbReference>
<evidence type="ECO:0000256" key="2">
    <source>
        <dbReference type="ARBA" id="ARBA00022741"/>
    </source>
</evidence>
<dbReference type="Pfam" id="PF13091">
    <property type="entry name" value="PLDc_2"/>
    <property type="match status" value="1"/>
</dbReference>
<gene>
    <name evidence="7" type="ORF">RSIPO_03559</name>
</gene>
<dbReference type="RefSeq" id="WP_020957678.1">
    <property type="nucleotide sequence ID" value="NZ_LN651281.1"/>
</dbReference>
<dbReference type="Proteomes" id="UP000053470">
    <property type="component" value="Unassembled WGS sequence"/>
</dbReference>
<dbReference type="InterPro" id="IPR041679">
    <property type="entry name" value="DNA2/NAM7-like_C"/>
</dbReference>
<dbReference type="PIRSF" id="PIRSF026306">
    <property type="entry name" value="UCP026306"/>
    <property type="match status" value="1"/>
</dbReference>
<keyword evidence="4" id="KW-0347">Helicase</keyword>
<name>A0A7U7JDH6_RALSL</name>